<evidence type="ECO:0000313" key="3">
    <source>
        <dbReference type="Proteomes" id="UP000324222"/>
    </source>
</evidence>
<sequence length="322" mass="35681">MGALGGKTEAWGSFAEEQKQELAAQACVCSAAINVISETRRASSRAGAGPWTLVTPRDRPPYLHLPARLEARLSSLLLHSFTSNHDAESTPQISSSYPPIFQLWWWEFIVAEKNEANKEDANKETETKEEEKKEEEKKEKKVKKKKSFRSFSFLRREKKVAKVENTNGDVAKEEVSTAARTPHPRPASPAPPRPCSMAGCGLVAEWIEVLVGGRRGLFSIVIKFHYGTTQPIVEEIMRSVMEVKCDVPSISSEGRQVHLHNTCEGREGKVVACLGAEEERGTWNGGIQSGWCGRRRAVVGSGHLVWRDTGSGWVLGVMRQGE</sequence>
<name>A0A5B7EG92_PORTR</name>
<reference evidence="2 3" key="1">
    <citation type="submission" date="2019-05" db="EMBL/GenBank/DDBJ databases">
        <title>Another draft genome of Portunus trituberculatus and its Hox gene families provides insights of decapod evolution.</title>
        <authorList>
            <person name="Jeong J.-H."/>
            <person name="Song I."/>
            <person name="Kim S."/>
            <person name="Choi T."/>
            <person name="Kim D."/>
            <person name="Ryu S."/>
            <person name="Kim W."/>
        </authorList>
    </citation>
    <scope>NUCLEOTIDE SEQUENCE [LARGE SCALE GENOMIC DNA]</scope>
    <source>
        <tissue evidence="2">Muscle</tissue>
    </source>
</reference>
<keyword evidence="3" id="KW-1185">Reference proteome</keyword>
<comment type="caution">
    <text evidence="2">The sequence shown here is derived from an EMBL/GenBank/DDBJ whole genome shotgun (WGS) entry which is preliminary data.</text>
</comment>
<dbReference type="Proteomes" id="UP000324222">
    <property type="component" value="Unassembled WGS sequence"/>
</dbReference>
<evidence type="ECO:0000256" key="1">
    <source>
        <dbReference type="SAM" id="MobiDB-lite"/>
    </source>
</evidence>
<dbReference type="AlphaFoldDB" id="A0A5B7EG92"/>
<feature type="compositionally biased region" description="Pro residues" evidence="1">
    <location>
        <begin position="184"/>
        <end position="194"/>
    </location>
</feature>
<organism evidence="2 3">
    <name type="scientific">Portunus trituberculatus</name>
    <name type="common">Swimming crab</name>
    <name type="synonym">Neptunus trituberculatus</name>
    <dbReference type="NCBI Taxonomy" id="210409"/>
    <lineage>
        <taxon>Eukaryota</taxon>
        <taxon>Metazoa</taxon>
        <taxon>Ecdysozoa</taxon>
        <taxon>Arthropoda</taxon>
        <taxon>Crustacea</taxon>
        <taxon>Multicrustacea</taxon>
        <taxon>Malacostraca</taxon>
        <taxon>Eumalacostraca</taxon>
        <taxon>Eucarida</taxon>
        <taxon>Decapoda</taxon>
        <taxon>Pleocyemata</taxon>
        <taxon>Brachyura</taxon>
        <taxon>Eubrachyura</taxon>
        <taxon>Portunoidea</taxon>
        <taxon>Portunidae</taxon>
        <taxon>Portuninae</taxon>
        <taxon>Portunus</taxon>
    </lineage>
</organism>
<protein>
    <submittedName>
        <fullName evidence="2">Uncharacterized protein</fullName>
    </submittedName>
</protein>
<feature type="region of interest" description="Disordered" evidence="1">
    <location>
        <begin position="164"/>
        <end position="194"/>
    </location>
</feature>
<gene>
    <name evidence="2" type="ORF">E2C01_026710</name>
</gene>
<feature type="region of interest" description="Disordered" evidence="1">
    <location>
        <begin position="117"/>
        <end position="141"/>
    </location>
</feature>
<proteinExistence type="predicted"/>
<feature type="compositionally biased region" description="Basic and acidic residues" evidence="1">
    <location>
        <begin position="117"/>
        <end position="139"/>
    </location>
</feature>
<dbReference type="EMBL" id="VSRR010002817">
    <property type="protein sequence ID" value="MPC33361.1"/>
    <property type="molecule type" value="Genomic_DNA"/>
</dbReference>
<evidence type="ECO:0000313" key="2">
    <source>
        <dbReference type="EMBL" id="MPC33361.1"/>
    </source>
</evidence>
<accession>A0A5B7EG92</accession>